<keyword evidence="5" id="KW-1185">Reference proteome</keyword>
<accession>A0ABR6VKY8</accession>
<evidence type="ECO:0000313" key="4">
    <source>
        <dbReference type="EMBL" id="MBC3537823.1"/>
    </source>
</evidence>
<reference evidence="4 5" key="1">
    <citation type="submission" date="2020-08" db="EMBL/GenBank/DDBJ databases">
        <authorList>
            <person name="Liu C."/>
            <person name="Sun Q."/>
        </authorList>
    </citation>
    <scope>NUCLEOTIDE SEQUENCE [LARGE SCALE GENOMIC DNA]</scope>
    <source>
        <strain evidence="4 5">NSJ-59</strain>
    </source>
</reference>
<dbReference type="Proteomes" id="UP000606870">
    <property type="component" value="Unassembled WGS sequence"/>
</dbReference>
<gene>
    <name evidence="4" type="ORF">H8J70_11290</name>
</gene>
<organism evidence="4 5">
    <name type="scientific">Megasphaera hominis</name>
    <dbReference type="NCBI Taxonomy" id="159836"/>
    <lineage>
        <taxon>Bacteria</taxon>
        <taxon>Bacillati</taxon>
        <taxon>Bacillota</taxon>
        <taxon>Negativicutes</taxon>
        <taxon>Veillonellales</taxon>
        <taxon>Veillonellaceae</taxon>
        <taxon>Megasphaera</taxon>
    </lineage>
</organism>
<evidence type="ECO:0000259" key="3">
    <source>
        <dbReference type="Pfam" id="PF03358"/>
    </source>
</evidence>
<keyword evidence="1" id="KW-0285">Flavoprotein</keyword>
<dbReference type="InterPro" id="IPR029039">
    <property type="entry name" value="Flavoprotein-like_sf"/>
</dbReference>
<dbReference type="RefSeq" id="WP_186504394.1">
    <property type="nucleotide sequence ID" value="NZ_JACOGK010000043.1"/>
</dbReference>
<evidence type="ECO:0000256" key="2">
    <source>
        <dbReference type="ARBA" id="ARBA00022643"/>
    </source>
</evidence>
<dbReference type="InterPro" id="IPR051796">
    <property type="entry name" value="ISF_SsuE-like"/>
</dbReference>
<name>A0ABR6VKY8_9FIRM</name>
<dbReference type="InterPro" id="IPR005025">
    <property type="entry name" value="FMN_Rdtase-like_dom"/>
</dbReference>
<sequence>MKLLALNGSARKDGNTAILLNTVLDVARAAGVETELIQFGGTIIEPCKACWACGGKKNCVHQNDSFHDVFEKVVAADGLLLGSPVYSANVSANMQAFLKRAAVVADMNPGLLTHKAGAAVAAARRGGALNAIDTMNHFFLNHEMFVAGSTYWNMVYGQLPGDVNQDAEGLANMKNLGQNLVFLLKLLEKAK</sequence>
<dbReference type="PANTHER" id="PTHR43278">
    <property type="entry name" value="NAD(P)H-DEPENDENT FMN-CONTAINING OXIDOREDUCTASE YWQN-RELATED"/>
    <property type="match status" value="1"/>
</dbReference>
<comment type="caution">
    <text evidence="4">The sequence shown here is derived from an EMBL/GenBank/DDBJ whole genome shotgun (WGS) entry which is preliminary data.</text>
</comment>
<evidence type="ECO:0000256" key="1">
    <source>
        <dbReference type="ARBA" id="ARBA00022630"/>
    </source>
</evidence>
<feature type="domain" description="NADPH-dependent FMN reductase-like" evidence="3">
    <location>
        <begin position="1"/>
        <end position="154"/>
    </location>
</feature>
<keyword evidence="2" id="KW-0288">FMN</keyword>
<dbReference type="PANTHER" id="PTHR43278:SF4">
    <property type="entry name" value="NAD(P)H-DEPENDENT FMN-CONTAINING OXIDOREDUCTASE YWQN-RELATED"/>
    <property type="match status" value="1"/>
</dbReference>
<evidence type="ECO:0000313" key="5">
    <source>
        <dbReference type="Proteomes" id="UP000606870"/>
    </source>
</evidence>
<protein>
    <submittedName>
        <fullName evidence="4">Flavodoxin family protein</fullName>
    </submittedName>
</protein>
<dbReference type="Pfam" id="PF03358">
    <property type="entry name" value="FMN_red"/>
    <property type="match status" value="1"/>
</dbReference>
<dbReference type="EMBL" id="JACOGK010000043">
    <property type="protein sequence ID" value="MBC3537823.1"/>
    <property type="molecule type" value="Genomic_DNA"/>
</dbReference>
<dbReference type="Gene3D" id="3.40.50.360">
    <property type="match status" value="1"/>
</dbReference>
<proteinExistence type="predicted"/>
<dbReference type="SUPFAM" id="SSF52218">
    <property type="entry name" value="Flavoproteins"/>
    <property type="match status" value="1"/>
</dbReference>